<evidence type="ECO:0000313" key="2">
    <source>
        <dbReference type="Proteomes" id="UP000775213"/>
    </source>
</evidence>
<organism evidence="1 2">
    <name type="scientific">Dendrobium chrysotoxum</name>
    <name type="common">Orchid</name>
    <dbReference type="NCBI Taxonomy" id="161865"/>
    <lineage>
        <taxon>Eukaryota</taxon>
        <taxon>Viridiplantae</taxon>
        <taxon>Streptophyta</taxon>
        <taxon>Embryophyta</taxon>
        <taxon>Tracheophyta</taxon>
        <taxon>Spermatophyta</taxon>
        <taxon>Magnoliopsida</taxon>
        <taxon>Liliopsida</taxon>
        <taxon>Asparagales</taxon>
        <taxon>Orchidaceae</taxon>
        <taxon>Epidendroideae</taxon>
        <taxon>Malaxideae</taxon>
        <taxon>Dendrobiinae</taxon>
        <taxon>Dendrobium</taxon>
    </lineage>
</organism>
<name>A0AAV7GEI3_DENCH</name>
<keyword evidence="2" id="KW-1185">Reference proteome</keyword>
<sequence>MIQIEKQNQGKNIFLNSGKFKSLLAGFGQNQHRNLLRHLTPNHLDRLQHRNHISHCRPIHWSLTGAQHRHSKHHHHLIPHLPAPNRHLFIKNLPHPFPSFPRNLRPHPIHQMTPPLLTTNTAIHCSPPTHHFHQHHSIAVHIAPLIHFHRISILRRYVTPRPGYPRQRSHCRPLRHSEIRYPRLHLLVHEYVARLQVPMHDCRLAVVVKVAHSFRYTDRYTIPRPPI</sequence>
<dbReference type="Proteomes" id="UP000775213">
    <property type="component" value="Unassembled WGS sequence"/>
</dbReference>
<protein>
    <submittedName>
        <fullName evidence="1">Uncharacterized protein</fullName>
    </submittedName>
</protein>
<comment type="caution">
    <text evidence="1">The sequence shown here is derived from an EMBL/GenBank/DDBJ whole genome shotgun (WGS) entry which is preliminary data.</text>
</comment>
<dbReference type="AlphaFoldDB" id="A0AAV7GEI3"/>
<dbReference type="EMBL" id="JAGFBR010000015">
    <property type="protein sequence ID" value="KAH0454314.1"/>
    <property type="molecule type" value="Genomic_DNA"/>
</dbReference>
<accession>A0AAV7GEI3</accession>
<proteinExistence type="predicted"/>
<gene>
    <name evidence="1" type="ORF">IEQ34_016238</name>
</gene>
<evidence type="ECO:0000313" key="1">
    <source>
        <dbReference type="EMBL" id="KAH0454314.1"/>
    </source>
</evidence>
<reference evidence="1 2" key="1">
    <citation type="journal article" date="2021" name="Hortic Res">
        <title>Chromosome-scale assembly of the Dendrobium chrysotoxum genome enhances the understanding of orchid evolution.</title>
        <authorList>
            <person name="Zhang Y."/>
            <person name="Zhang G.Q."/>
            <person name="Zhang D."/>
            <person name="Liu X.D."/>
            <person name="Xu X.Y."/>
            <person name="Sun W.H."/>
            <person name="Yu X."/>
            <person name="Zhu X."/>
            <person name="Wang Z.W."/>
            <person name="Zhao X."/>
            <person name="Zhong W.Y."/>
            <person name="Chen H."/>
            <person name="Yin W.L."/>
            <person name="Huang T."/>
            <person name="Niu S.C."/>
            <person name="Liu Z.J."/>
        </authorList>
    </citation>
    <scope>NUCLEOTIDE SEQUENCE [LARGE SCALE GENOMIC DNA]</scope>
    <source>
        <strain evidence="1">Lindl</strain>
    </source>
</reference>